<dbReference type="PROSITE" id="PS50111">
    <property type="entry name" value="CHEMOTAXIS_TRANSDUC_2"/>
    <property type="match status" value="1"/>
</dbReference>
<comment type="subcellular location">
    <subcellularLocation>
        <location evidence="1">Membrane</location>
    </subcellularLocation>
</comment>
<comment type="caution">
    <text evidence="9">The sequence shown here is derived from an EMBL/GenBank/DDBJ whole genome shotgun (WGS) entry which is preliminary data.</text>
</comment>
<dbReference type="CDD" id="cd11386">
    <property type="entry name" value="MCP_signal"/>
    <property type="match status" value="1"/>
</dbReference>
<keyword evidence="6" id="KW-1133">Transmembrane helix</keyword>
<organism evidence="9 10">
    <name type="scientific">Comamonas aquatica DA1877</name>
    <dbReference type="NCBI Taxonomy" id="1457173"/>
    <lineage>
        <taxon>Bacteria</taxon>
        <taxon>Pseudomonadati</taxon>
        <taxon>Pseudomonadota</taxon>
        <taxon>Betaproteobacteria</taxon>
        <taxon>Burkholderiales</taxon>
        <taxon>Comamonadaceae</taxon>
        <taxon>Comamonas</taxon>
    </lineage>
</organism>
<dbReference type="EMBL" id="JBOK01000002">
    <property type="protein sequence ID" value="EXU81657.1"/>
    <property type="molecule type" value="Genomic_DNA"/>
</dbReference>
<evidence type="ECO:0000313" key="9">
    <source>
        <dbReference type="EMBL" id="EXU81657.1"/>
    </source>
</evidence>
<feature type="transmembrane region" description="Helical" evidence="6">
    <location>
        <begin position="14"/>
        <end position="34"/>
    </location>
</feature>
<reference evidence="9 10" key="1">
    <citation type="submission" date="2014-01" db="EMBL/GenBank/DDBJ databases">
        <title>Interspecies Systems Biology Uncovers Metabolites Affecting C. elegans Gene Expression and Life History Traits.</title>
        <authorList>
            <person name="Watson E."/>
            <person name="Macneil L.T."/>
            <person name="Ritter A.D."/>
            <person name="Yilmaz L.S."/>
            <person name="Rosebrock A.P."/>
            <person name="Caudy A.A."/>
            <person name="Walhout A.J."/>
        </authorList>
    </citation>
    <scope>NUCLEOTIDE SEQUENCE [LARGE SCALE GENOMIC DNA]</scope>
    <source>
        <strain evidence="9 10">DA1877</strain>
    </source>
</reference>
<accession>A0A014QEJ1</accession>
<dbReference type="GO" id="GO:0005886">
    <property type="term" value="C:plasma membrane"/>
    <property type="evidence" value="ECO:0007669"/>
    <property type="project" value="TreeGrafter"/>
</dbReference>
<dbReference type="SUPFAM" id="SSF58104">
    <property type="entry name" value="Methyl-accepting chemotaxis protein (MCP) signaling domain"/>
    <property type="match status" value="1"/>
</dbReference>
<gene>
    <name evidence="9" type="ORF">AX13_07580</name>
</gene>
<dbReference type="SMART" id="SM00283">
    <property type="entry name" value="MA"/>
    <property type="match status" value="1"/>
</dbReference>
<dbReference type="InterPro" id="IPR004089">
    <property type="entry name" value="MCPsignal_dom"/>
</dbReference>
<dbReference type="InterPro" id="IPR051310">
    <property type="entry name" value="MCP_chemotaxis"/>
</dbReference>
<name>A0A014QEJ1_9BURK</name>
<dbReference type="InterPro" id="IPR003660">
    <property type="entry name" value="HAMP_dom"/>
</dbReference>
<evidence type="ECO:0000256" key="2">
    <source>
        <dbReference type="ARBA" id="ARBA00022481"/>
    </source>
</evidence>
<evidence type="ECO:0000313" key="10">
    <source>
        <dbReference type="Proteomes" id="UP000020766"/>
    </source>
</evidence>
<evidence type="ECO:0000259" key="7">
    <source>
        <dbReference type="PROSITE" id="PS50111"/>
    </source>
</evidence>
<dbReference type="FunFam" id="1.10.287.950:FF:000001">
    <property type="entry name" value="Methyl-accepting chemotaxis sensory transducer"/>
    <property type="match status" value="1"/>
</dbReference>
<dbReference type="PANTHER" id="PTHR43531">
    <property type="entry name" value="PROTEIN ICFG"/>
    <property type="match status" value="1"/>
</dbReference>
<feature type="coiled-coil region" evidence="5">
    <location>
        <begin position="597"/>
        <end position="624"/>
    </location>
</feature>
<dbReference type="GO" id="GO:0004888">
    <property type="term" value="F:transmembrane signaling receptor activity"/>
    <property type="evidence" value="ECO:0007669"/>
    <property type="project" value="TreeGrafter"/>
</dbReference>
<feature type="transmembrane region" description="Helical" evidence="6">
    <location>
        <begin position="317"/>
        <end position="339"/>
    </location>
</feature>
<dbReference type="PROSITE" id="PS50885">
    <property type="entry name" value="HAMP"/>
    <property type="match status" value="1"/>
</dbReference>
<keyword evidence="2" id="KW-0488">Methylation</keyword>
<keyword evidence="4" id="KW-0807">Transducer</keyword>
<evidence type="ECO:0000256" key="4">
    <source>
        <dbReference type="PROSITE-ProRule" id="PRU00284"/>
    </source>
</evidence>
<keyword evidence="10" id="KW-1185">Reference proteome</keyword>
<evidence type="ECO:0000256" key="6">
    <source>
        <dbReference type="SAM" id="Phobius"/>
    </source>
</evidence>
<protein>
    <submittedName>
        <fullName evidence="9">Chemotaxis protein</fullName>
    </submittedName>
</protein>
<feature type="domain" description="HAMP" evidence="8">
    <location>
        <begin position="340"/>
        <end position="392"/>
    </location>
</feature>
<dbReference type="GO" id="GO:0006935">
    <property type="term" value="P:chemotaxis"/>
    <property type="evidence" value="ECO:0007669"/>
    <property type="project" value="TreeGrafter"/>
</dbReference>
<dbReference type="SMART" id="SM00304">
    <property type="entry name" value="HAMP"/>
    <property type="match status" value="1"/>
</dbReference>
<keyword evidence="5" id="KW-0175">Coiled coil</keyword>
<evidence type="ECO:0000256" key="1">
    <source>
        <dbReference type="ARBA" id="ARBA00004370"/>
    </source>
</evidence>
<evidence type="ECO:0000256" key="3">
    <source>
        <dbReference type="ARBA" id="ARBA00029447"/>
    </source>
</evidence>
<evidence type="ECO:0000259" key="8">
    <source>
        <dbReference type="PROSITE" id="PS50885"/>
    </source>
</evidence>
<dbReference type="GO" id="GO:0007165">
    <property type="term" value="P:signal transduction"/>
    <property type="evidence" value="ECO:0007669"/>
    <property type="project" value="UniProtKB-KW"/>
</dbReference>
<keyword evidence="6" id="KW-0472">Membrane</keyword>
<evidence type="ECO:0000256" key="5">
    <source>
        <dbReference type="SAM" id="Coils"/>
    </source>
</evidence>
<dbReference type="Pfam" id="PF00015">
    <property type="entry name" value="MCPsignal"/>
    <property type="match status" value="1"/>
</dbReference>
<feature type="domain" description="Methyl-accepting transducer" evidence="7">
    <location>
        <begin position="397"/>
        <end position="626"/>
    </location>
</feature>
<dbReference type="STRING" id="225991.MA05_02580"/>
<dbReference type="PANTHER" id="PTHR43531:SF14">
    <property type="entry name" value="METHYL-ACCEPTING CHEMOTAXIS PROTEIN I-RELATED"/>
    <property type="match status" value="1"/>
</dbReference>
<dbReference type="Proteomes" id="UP000020766">
    <property type="component" value="Unassembled WGS sequence"/>
</dbReference>
<dbReference type="Gene3D" id="1.10.287.950">
    <property type="entry name" value="Methyl-accepting chemotaxis protein"/>
    <property type="match status" value="1"/>
</dbReference>
<keyword evidence="6" id="KW-0812">Transmembrane</keyword>
<proteinExistence type="inferred from homology"/>
<comment type="similarity">
    <text evidence="3">Belongs to the methyl-accepting chemotaxis (MCP) protein family.</text>
</comment>
<dbReference type="AlphaFoldDB" id="A0A014QEJ1"/>
<sequence>MTSVLHRMRLSHKLLILGLVALVMVALPLSLYVTDVLGNLRHARSEATGMPPMMAVNAAVQQLQVHRGTAAGMLGGDATMAARRDAVRETVHQRLAQAQQALAQAEAPPELRQQLDQLVQRWKTLEQAVASRSIRGPDSMAQHTQLVVQLLLLNEALLHTYALNTTARDDSQAMIQALLTQAPLLSESLGLLRGQGAGFLAQGTLPPENRGSLRALHQRVADLQASVGRSLERAMQLNPRYRQVLEAPWGQAQQLGSDSLKMAADQLINAPQLSLAAPTFFDALTRSIEAVNGLAVGGTEALTEALRAEERRLRQQLTAMLALMAAGLAGGLWLAVVFVRSITQPLHQAVAMAQAVAQGDLSGEDHAVGSNEVGELLQAQQAMRAHLRPMVAQVRRGADSVALASAEIAQGNLDLSSRTESQASALEETAASMEQLSATVRHNADNAREASHLAHSARDVAVQGGAVVGQVVQTMQGIHDSSRQIADIIGVIDGIAFQTNILALNAAVEAARAGEQGRGFAVVASEVRSLAQRSADAAKQIKQLIEASVARVGEGNVLVQKAGDTMDDVVAAIQKVNHIVAAISSASQQQASGVAQVGEAVQQMDQATQQNAALVEEMAAAANSLNLQGQELVQAVSLFRWDGAPAAQAVAVSHGRSARSASLALA</sequence>
<dbReference type="PATRIC" id="fig|1457173.3.peg.539"/>
<dbReference type="Pfam" id="PF00672">
    <property type="entry name" value="HAMP"/>
    <property type="match status" value="1"/>
</dbReference>